<reference evidence="1 3" key="1">
    <citation type="submission" date="2019-08" db="EMBL/GenBank/DDBJ databases">
        <title>Deep-cultivation of Planctomycetes and their phenomic and genomic characterization uncovers novel biology.</title>
        <authorList>
            <person name="Wiegand S."/>
            <person name="Jogler M."/>
            <person name="Boedeker C."/>
            <person name="Pinto D."/>
            <person name="Vollmers J."/>
            <person name="Rivas-Marin E."/>
            <person name="Kohn T."/>
            <person name="Peeters S.H."/>
            <person name="Heuer A."/>
            <person name="Rast P."/>
            <person name="Oberbeckmann S."/>
            <person name="Bunk B."/>
            <person name="Jeske O."/>
            <person name="Meyerdierks A."/>
            <person name="Storesund J.E."/>
            <person name="Kallscheuer N."/>
            <person name="Luecker S."/>
            <person name="Lage O.M."/>
            <person name="Pohl T."/>
            <person name="Merkel B.J."/>
            <person name="Hornburger P."/>
            <person name="Mueller R.-W."/>
            <person name="Bruemmer F."/>
            <person name="Labrenz M."/>
            <person name="Spormann A.M."/>
            <person name="Op Den Camp H."/>
            <person name="Overmann J."/>
            <person name="Amann R."/>
            <person name="Jetten M.S.M."/>
            <person name="Mascher T."/>
            <person name="Medema M.H."/>
            <person name="Devos D.P."/>
            <person name="Kaster A.-K."/>
            <person name="Ovreas L."/>
            <person name="Rohde M."/>
            <person name="Galperin M.Y."/>
            <person name="Jogler C."/>
        </authorList>
    </citation>
    <scope>NUCLEOTIDE SEQUENCE [LARGE SCALE GENOMIC DNA]</scope>
    <source>
        <strain evidence="1 3">LF1</strain>
    </source>
</reference>
<dbReference type="AlphaFoldDB" id="A0A5B1CAV2"/>
<dbReference type="EMBL" id="VRLW01000003">
    <property type="protein sequence ID" value="KAA1257341.1"/>
    <property type="molecule type" value="Genomic_DNA"/>
</dbReference>
<protein>
    <submittedName>
        <fullName evidence="1">Leucine Rich repeats (2 copies)</fullName>
    </submittedName>
</protein>
<accession>A0A5B1CAV2</accession>
<organism evidence="1 3">
    <name type="scientific">Rubripirellula obstinata</name>
    <dbReference type="NCBI Taxonomy" id="406547"/>
    <lineage>
        <taxon>Bacteria</taxon>
        <taxon>Pseudomonadati</taxon>
        <taxon>Planctomycetota</taxon>
        <taxon>Planctomycetia</taxon>
        <taxon>Pirellulales</taxon>
        <taxon>Pirellulaceae</taxon>
        <taxon>Rubripirellula</taxon>
    </lineage>
</organism>
<gene>
    <name evidence="2" type="ORF">LF1_54900</name>
    <name evidence="1" type="ORF">LF1_59450</name>
</gene>
<keyword evidence="3" id="KW-1185">Reference proteome</keyword>
<dbReference type="Proteomes" id="UP000322699">
    <property type="component" value="Unassembled WGS sequence"/>
</dbReference>
<evidence type="ECO:0000313" key="2">
    <source>
        <dbReference type="EMBL" id="KAA1257341.1"/>
    </source>
</evidence>
<dbReference type="InterPro" id="IPR032675">
    <property type="entry name" value="LRR_dom_sf"/>
</dbReference>
<evidence type="ECO:0000313" key="3">
    <source>
        <dbReference type="Proteomes" id="UP000322699"/>
    </source>
</evidence>
<dbReference type="EMBL" id="VRLW01000027">
    <property type="protein sequence ID" value="KAA1256759.1"/>
    <property type="molecule type" value="Genomic_DNA"/>
</dbReference>
<dbReference type="SUPFAM" id="SSF52047">
    <property type="entry name" value="RNI-like"/>
    <property type="match status" value="1"/>
</dbReference>
<sequence length="128" mass="14228">MQANVQCVYLRCLPANDNDLRAIGSFHRCEAIDLGGTDISDAGVHHLVGMTNLQYLFLWHTGISDASVDSITNLPQLQILSVYNTAITDHGVKILNRSLPNCLICLEDDRYLFGDYRDSEALNLFLAT</sequence>
<dbReference type="Gene3D" id="3.80.10.10">
    <property type="entry name" value="Ribonuclease Inhibitor"/>
    <property type="match status" value="1"/>
</dbReference>
<dbReference type="RefSeq" id="WP_149753767.1">
    <property type="nucleotide sequence ID" value="NZ_VRLW01000003.1"/>
</dbReference>
<proteinExistence type="predicted"/>
<evidence type="ECO:0000313" key="1">
    <source>
        <dbReference type="EMBL" id="KAA1256759.1"/>
    </source>
</evidence>
<comment type="caution">
    <text evidence="1">The sequence shown here is derived from an EMBL/GenBank/DDBJ whole genome shotgun (WGS) entry which is preliminary data.</text>
</comment>
<name>A0A5B1CAV2_9BACT</name>